<dbReference type="Proteomes" id="UP000002624">
    <property type="component" value="Unassembled WGS sequence"/>
</dbReference>
<dbReference type="Pfam" id="PF00069">
    <property type="entry name" value="Pkinase"/>
    <property type="match status" value="1"/>
</dbReference>
<dbReference type="GO" id="GO:0004674">
    <property type="term" value="F:protein serine/threonine kinase activity"/>
    <property type="evidence" value="ECO:0007669"/>
    <property type="project" value="UniProtKB-KW"/>
</dbReference>
<evidence type="ECO:0000313" key="7">
    <source>
        <dbReference type="EMBL" id="EER39441.1"/>
    </source>
</evidence>
<evidence type="ECO:0000313" key="8">
    <source>
        <dbReference type="Proteomes" id="UP000002624"/>
    </source>
</evidence>
<evidence type="ECO:0000259" key="6">
    <source>
        <dbReference type="PROSITE" id="PS50011"/>
    </source>
</evidence>
<proteinExistence type="predicted"/>
<dbReference type="InterPro" id="IPR011009">
    <property type="entry name" value="Kinase-like_dom_sf"/>
</dbReference>
<dbReference type="HOGENOM" id="CLU_000288_81_1_1"/>
<dbReference type="VEuPathDB" id="FungiDB:HCDG_06546"/>
<keyword evidence="4 7" id="KW-0418">Kinase</keyword>
<evidence type="ECO:0000256" key="1">
    <source>
        <dbReference type="ARBA" id="ARBA00022527"/>
    </source>
</evidence>
<dbReference type="PANTHER" id="PTHR45646:SF11">
    <property type="entry name" value="SERINE_THREONINE-PROTEIN KINASE DOA"/>
    <property type="match status" value="1"/>
</dbReference>
<sequence>MLIGDGSDPNWPFCSKTYTSLGGWLFAQRRDFPHEPLYYTCGLFSNHGDSQGFASPKGADTTRGSILCGVFQASGYTLSHFHVDLSQPVHFLSSLSRLLCSRLEMQSISRAMKRISFLRSKPVQLSPSSLIASIPNPELVDEEIGPGYNPKHYYPAKPGEILANHYQLYRWRTKRFVALKIINNNDSKGSYFERDIEDHIRRQTLSHRGRPVVRSCLDSFEVAGPIGKHLCLAYEPAREPLWIFQKRFASDRFPLPMAKGGLGNMYPQITDFGAATLLANDSHHGTVQFGTRPIQPDYYRAPEVALGCGWSFSADIWNLGVMAWNIIEGTELFSQVQNGEGKYDANAHLAELIALLGVPPKKLLVMSDSMSQIEWSPAITDERGGIYKNNRDYFGGPFFDGHGKFLYDDLIPTRKLEDTVPSLEPRDKETFLSFIKQMLAWLPEERKTARELMEHPFLSQ</sequence>
<dbReference type="GO" id="GO:0043484">
    <property type="term" value="P:regulation of RNA splicing"/>
    <property type="evidence" value="ECO:0007669"/>
    <property type="project" value="TreeGrafter"/>
</dbReference>
<dbReference type="InterPro" id="IPR000719">
    <property type="entry name" value="Prot_kinase_dom"/>
</dbReference>
<dbReference type="OrthoDB" id="5979581at2759"/>
<dbReference type="Gene3D" id="3.30.200.20">
    <property type="entry name" value="Phosphorylase Kinase, domain 1"/>
    <property type="match status" value="1"/>
</dbReference>
<evidence type="ECO:0000256" key="2">
    <source>
        <dbReference type="ARBA" id="ARBA00022679"/>
    </source>
</evidence>
<accession>C6HK15</accession>
<dbReference type="GO" id="GO:0005524">
    <property type="term" value="F:ATP binding"/>
    <property type="evidence" value="ECO:0007669"/>
    <property type="project" value="UniProtKB-KW"/>
</dbReference>
<feature type="domain" description="Protein kinase" evidence="6">
    <location>
        <begin position="83"/>
        <end position="458"/>
    </location>
</feature>
<keyword evidence="1" id="KW-0723">Serine/threonine-protein kinase</keyword>
<dbReference type="InterPro" id="IPR051175">
    <property type="entry name" value="CLK_kinases"/>
</dbReference>
<evidence type="ECO:0000256" key="4">
    <source>
        <dbReference type="ARBA" id="ARBA00022777"/>
    </source>
</evidence>
<keyword evidence="5" id="KW-0067">ATP-binding</keyword>
<keyword evidence="3" id="KW-0547">Nucleotide-binding</keyword>
<dbReference type="GO" id="GO:0005634">
    <property type="term" value="C:nucleus"/>
    <property type="evidence" value="ECO:0007669"/>
    <property type="project" value="TreeGrafter"/>
</dbReference>
<dbReference type="Gene3D" id="1.10.510.10">
    <property type="entry name" value="Transferase(Phosphotransferase) domain 1"/>
    <property type="match status" value="2"/>
</dbReference>
<dbReference type="EMBL" id="GG692429">
    <property type="protein sequence ID" value="EER39441.1"/>
    <property type="molecule type" value="Genomic_DNA"/>
</dbReference>
<reference evidence="8" key="1">
    <citation type="submission" date="2009-05" db="EMBL/GenBank/DDBJ databases">
        <title>The genome sequence of Ajellomyces capsulatus strain H143.</title>
        <authorList>
            <person name="Champion M."/>
            <person name="Cuomo C.A."/>
            <person name="Ma L.-J."/>
            <person name="Henn M.R."/>
            <person name="Sil A."/>
            <person name="Goldman B."/>
            <person name="Young S.K."/>
            <person name="Kodira C.D."/>
            <person name="Zeng Q."/>
            <person name="Koehrsen M."/>
            <person name="Alvarado L."/>
            <person name="Berlin A.M."/>
            <person name="Borenstein D."/>
            <person name="Chen Z."/>
            <person name="Engels R."/>
            <person name="Freedman E."/>
            <person name="Gellesch M."/>
            <person name="Goldberg J."/>
            <person name="Griggs A."/>
            <person name="Gujja S."/>
            <person name="Heiman D.I."/>
            <person name="Hepburn T.A."/>
            <person name="Howarth C."/>
            <person name="Jen D."/>
            <person name="Larson L."/>
            <person name="Lewis B."/>
            <person name="Mehta T."/>
            <person name="Park D."/>
            <person name="Pearson M."/>
            <person name="Roberts A."/>
            <person name="Saif S."/>
            <person name="Shea T.D."/>
            <person name="Shenoy N."/>
            <person name="Sisk P."/>
            <person name="Stolte C."/>
            <person name="Sykes S."/>
            <person name="Walk T."/>
            <person name="White J."/>
            <person name="Yandava C."/>
            <person name="Klein B."/>
            <person name="McEwen J.G."/>
            <person name="Puccia R."/>
            <person name="Goldman G.H."/>
            <person name="Felipe M.S."/>
            <person name="Nino-Vega G."/>
            <person name="San-Blas G."/>
            <person name="Taylor J.W."/>
            <person name="Mendoza L."/>
            <person name="Galagan J.E."/>
            <person name="Nusbaum C."/>
            <person name="Birren B.W."/>
        </authorList>
    </citation>
    <scope>NUCLEOTIDE SEQUENCE [LARGE SCALE GENOMIC DNA]</scope>
    <source>
        <strain evidence="8">H143</strain>
    </source>
</reference>
<dbReference type="OMA" id="KPCKNAR"/>
<dbReference type="SMART" id="SM00220">
    <property type="entry name" value="S_TKc"/>
    <property type="match status" value="1"/>
</dbReference>
<organism evidence="7 8">
    <name type="scientific">Ajellomyces capsulatus (strain H143)</name>
    <name type="common">Darling's disease fungus</name>
    <name type="synonym">Histoplasma capsulatum</name>
    <dbReference type="NCBI Taxonomy" id="544712"/>
    <lineage>
        <taxon>Eukaryota</taxon>
        <taxon>Fungi</taxon>
        <taxon>Dikarya</taxon>
        <taxon>Ascomycota</taxon>
        <taxon>Pezizomycotina</taxon>
        <taxon>Eurotiomycetes</taxon>
        <taxon>Eurotiomycetidae</taxon>
        <taxon>Onygenales</taxon>
        <taxon>Ajellomycetaceae</taxon>
        <taxon>Histoplasma</taxon>
    </lineage>
</organism>
<name>C6HK15_AJECH</name>
<keyword evidence="2" id="KW-0808">Transferase</keyword>
<dbReference type="AlphaFoldDB" id="C6HK15"/>
<protein>
    <submittedName>
        <fullName evidence="7">Protein kinase</fullName>
    </submittedName>
</protein>
<dbReference type="STRING" id="544712.C6HK15"/>
<evidence type="ECO:0000256" key="5">
    <source>
        <dbReference type="ARBA" id="ARBA00022840"/>
    </source>
</evidence>
<dbReference type="SUPFAM" id="SSF56112">
    <property type="entry name" value="Protein kinase-like (PK-like)"/>
    <property type="match status" value="1"/>
</dbReference>
<gene>
    <name evidence="7" type="ORF">HCDG_06546</name>
</gene>
<dbReference type="PROSITE" id="PS50011">
    <property type="entry name" value="PROTEIN_KINASE_DOM"/>
    <property type="match status" value="1"/>
</dbReference>
<evidence type="ECO:0000256" key="3">
    <source>
        <dbReference type="ARBA" id="ARBA00022741"/>
    </source>
</evidence>
<dbReference type="PANTHER" id="PTHR45646">
    <property type="entry name" value="SERINE/THREONINE-PROTEIN KINASE DOA-RELATED"/>
    <property type="match status" value="1"/>
</dbReference>